<feature type="compositionally biased region" description="Basic and acidic residues" evidence="7">
    <location>
        <begin position="1264"/>
        <end position="1291"/>
    </location>
</feature>
<feature type="region of interest" description="Disordered" evidence="7">
    <location>
        <begin position="829"/>
        <end position="1352"/>
    </location>
</feature>
<dbReference type="InterPro" id="IPR034605">
    <property type="entry name" value="PGC-1"/>
</dbReference>
<dbReference type="Pfam" id="PF23774">
    <property type="entry name" value="TPR_GEMI5"/>
    <property type="match status" value="1"/>
</dbReference>
<feature type="compositionally biased region" description="Low complexity" evidence="7">
    <location>
        <begin position="1140"/>
        <end position="1151"/>
    </location>
</feature>
<gene>
    <name evidence="9" type="ORF">VDGE_08873</name>
</gene>
<feature type="compositionally biased region" description="Polar residues" evidence="7">
    <location>
        <begin position="977"/>
        <end position="987"/>
    </location>
</feature>
<feature type="compositionally biased region" description="Basic and acidic residues" evidence="7">
    <location>
        <begin position="1112"/>
        <end position="1122"/>
    </location>
</feature>
<dbReference type="PANTHER" id="PTHR15528">
    <property type="entry name" value="PEROXISOME PROLIFERATOR ACTIVATED RECEPTOR GAMMA COACTIVATOR 1 PGC-1 -RELATED"/>
    <property type="match status" value="1"/>
</dbReference>
<keyword evidence="2" id="KW-0597">Phosphoprotein</keyword>
<evidence type="ECO:0000256" key="5">
    <source>
        <dbReference type="ARBA" id="ARBA00023163"/>
    </source>
</evidence>
<feature type="compositionally biased region" description="Basic and acidic residues" evidence="7">
    <location>
        <begin position="1576"/>
        <end position="1589"/>
    </location>
</feature>
<dbReference type="FunFam" id="2.130.10.10:FF:000577">
    <property type="entry name" value="WD domain G-beta repeat protein"/>
    <property type="match status" value="1"/>
</dbReference>
<evidence type="ECO:0000313" key="10">
    <source>
        <dbReference type="Proteomes" id="UP000288725"/>
    </source>
</evidence>
<evidence type="ECO:0000313" key="9">
    <source>
        <dbReference type="EMBL" id="RXG48577.1"/>
    </source>
</evidence>
<feature type="domain" description="Gem-associated protein 5 TPR" evidence="8">
    <location>
        <begin position="562"/>
        <end position="721"/>
    </location>
</feature>
<evidence type="ECO:0000256" key="4">
    <source>
        <dbReference type="ARBA" id="ARBA00023015"/>
    </source>
</evidence>
<name>A0A444S525_VERDA</name>
<evidence type="ECO:0000256" key="2">
    <source>
        <dbReference type="ARBA" id="ARBA00022553"/>
    </source>
</evidence>
<feature type="region of interest" description="Disordered" evidence="7">
    <location>
        <begin position="467"/>
        <end position="517"/>
    </location>
</feature>
<dbReference type="InterPro" id="IPR036322">
    <property type="entry name" value="WD40_repeat_dom_sf"/>
</dbReference>
<keyword evidence="6" id="KW-0539">Nucleus</keyword>
<keyword evidence="4" id="KW-0805">Transcription regulation</keyword>
<feature type="compositionally biased region" description="Low complexity" evidence="7">
    <location>
        <begin position="429"/>
        <end position="445"/>
    </location>
</feature>
<dbReference type="Proteomes" id="UP000288725">
    <property type="component" value="Chromosome 5"/>
</dbReference>
<dbReference type="SUPFAM" id="SSF50978">
    <property type="entry name" value="WD40 repeat-like"/>
    <property type="match status" value="1"/>
</dbReference>
<sequence length="1667" mass="182763">MPAGLLIDCGLIEISKEYQARHVRPHLCQAPHCHGQLWKVVEGSRHTDARFHHVTPKYSAVFRAMRRYSLHVSLCARVFSHEVQLLAVDNQSEMGAGRLVVSYDAGQTAIVWDLMTGDEVARFASYEHLTTAAWMRNGNVAFGNTQGNIILFEPTTSEHISARTIDQIAVTSLAPAADCRTFAIGYQNGSLLIATLQPRFTILHNLTTSRAPSPIVTLNWHASSSRQKSDMLAVQTHDGDLRVWSVSKSYNSDDPAKVVRILRRTENQITGPNWMAWSKNGRIIQYSDSETSSWDVRTKHVTYDRIPTLDIVRGLAVYGPGASLFTLGANNTVQQFDLNVPSIIVANVQHPANLLPPSPPVSIEEQADQSARSATTIATDSDATSASIEGVSESDDDHLSPFGRIVRQSVAEPAPSNAADRYDTASPVSSRSGLSSLSRSSAGSATPGRYPSSVLSRPLTENTYISSGASSLRSSQAPVYRERERDVYSTSSLSGTSLSSTRSRRKPSRLRHEVLRSPEDSKVHDLFQYTRSRLSDIPYKNVAAESSRLTNDDLRRQMLSTIFGWQREMDDLVRDELSRHPAGSASRILLSKWLGDIDPDILAANSENMTSSDWMLLALSGIAGKGTQQAQHKLGLAYVQRLLETGDIHAAATILIGMGDHNDAIEIYVSHKRYMEALILMCLFYPAVWERQAALIKKWGEWAVMHGQTQLAVRCFACTGQESSEPWTSPSAAQVNFQSINAAVNPSIPEILSPPLSPPGITRGPQRSIAKTSALKLITSFGDQGGAKSKFFSQQDGGQTPIAAGVTPIAESAVSPGGFDVTTAFIRPSNRSQFNTPNSARSNTSAFGRKRLPSIGEIPSDLPRELKRSETSATPVDPNEARRAAHTRMSSSDQETLAAGLSLQRAATASPMMMRDYPNPPRRMRTRDQPPPSPDALVTVKMEGNVNRRNGSRDRIPKGIQLQLQPMENPMIGEVTSPDQSVTSSTRFHWPSRRRGPGSVASSITSQSSTGRSHRSNTTGATRQDYIHSLDTAQLYGKKQPSRHSSREGRQESRGRGERDSSRSRTRKGASRERSGDRGRSASRKWPKAKRSPTSPIPMSPEDLINLSTPKMLDRMGEDPVTARKSSKSRQSSRSRQPKSRTSSRGSQTRRTSPEARQRPPALELRGRSKGREGSAIRSPSSPVPMSAGAIHYHGSEDEEDYRKAVESQEKFRLRHNRSASQIEPRSPDLARQEPSESRRRPATASPEHPKQTVMVRAAPSTEHAGDLKAMKDERQRKKEQAARELEERRKSLAKRPLAPLIPHPNDISPALSQIVEAPSSTQTESSPRSKTADPTRSMYARSSQSVHIGLPATPKAMRLIIGSEKATPPEMPPIPATFAQRHSPTASPSEPYAKVESAQPEAEPLTLLPSTVYQPPTRPMIPRSMSAPIPDEPLGRRRSDMPPPAGKSHGRTHSRGHSMLKGSTGEIRGIDEMLGDRSMNEYRRASHDDNMPPPPPPPPMLKELQHLAMPPPPPPAPLPHFMQPGAGALGTGMIEIVVDDDEQQAPVATLVDTCVPVLAAPPVPSGKGHHSRGRSFTERERESRDKDSSISTRFTKATERFRSASRPRKDSSMVRIRSPGLDGGQTIAPYESVPMPGGYGQHDLLRSPIISDQQGLPTGLHESEMI</sequence>
<evidence type="ECO:0000256" key="3">
    <source>
        <dbReference type="ARBA" id="ARBA00022884"/>
    </source>
</evidence>
<feature type="region of interest" description="Disordered" evidence="7">
    <location>
        <begin position="356"/>
        <end position="455"/>
    </location>
</feature>
<feature type="compositionally biased region" description="Basic and acidic residues" evidence="7">
    <location>
        <begin position="1045"/>
        <end position="1063"/>
    </location>
</feature>
<protein>
    <recommendedName>
        <fullName evidence="8">Gem-associated protein 5 TPR domain-containing protein</fullName>
    </recommendedName>
</protein>
<evidence type="ECO:0000256" key="1">
    <source>
        <dbReference type="ARBA" id="ARBA00004123"/>
    </source>
</evidence>
<accession>A0A444S525</accession>
<dbReference type="InterPro" id="IPR015943">
    <property type="entry name" value="WD40/YVTN_repeat-like_dom_sf"/>
</dbReference>
<feature type="compositionally biased region" description="Basic and acidic residues" evidence="7">
    <location>
        <begin position="1070"/>
        <end position="1080"/>
    </location>
</feature>
<dbReference type="GO" id="GO:0003723">
    <property type="term" value="F:RNA binding"/>
    <property type="evidence" value="ECO:0007669"/>
    <property type="project" value="UniProtKB-KW"/>
</dbReference>
<feature type="compositionally biased region" description="Low complexity" evidence="7">
    <location>
        <begin position="373"/>
        <end position="388"/>
    </location>
</feature>
<evidence type="ECO:0000256" key="7">
    <source>
        <dbReference type="SAM" id="MobiDB-lite"/>
    </source>
</evidence>
<feature type="compositionally biased region" description="Polar residues" evidence="7">
    <location>
        <begin position="1319"/>
        <end position="1347"/>
    </location>
</feature>
<dbReference type="GO" id="GO:0005634">
    <property type="term" value="C:nucleus"/>
    <property type="evidence" value="ECO:0007669"/>
    <property type="project" value="UniProtKB-SubCell"/>
</dbReference>
<dbReference type="GO" id="GO:0045944">
    <property type="term" value="P:positive regulation of transcription by RNA polymerase II"/>
    <property type="evidence" value="ECO:0007669"/>
    <property type="project" value="TreeGrafter"/>
</dbReference>
<dbReference type="Gene3D" id="2.130.10.10">
    <property type="entry name" value="YVTN repeat-like/Quinoprotein amine dehydrogenase"/>
    <property type="match status" value="1"/>
</dbReference>
<evidence type="ECO:0000259" key="8">
    <source>
        <dbReference type="Pfam" id="PF23774"/>
    </source>
</evidence>
<feature type="region of interest" description="Disordered" evidence="7">
    <location>
        <begin position="1560"/>
        <end position="1645"/>
    </location>
</feature>
<keyword evidence="5" id="KW-0804">Transcription</keyword>
<keyword evidence="3" id="KW-0694">RNA-binding</keyword>
<feature type="region of interest" description="Disordered" evidence="7">
    <location>
        <begin position="1365"/>
        <end position="1470"/>
    </location>
</feature>
<feature type="compositionally biased region" description="Basic and acidic residues" evidence="7">
    <location>
        <begin position="1226"/>
        <end position="1240"/>
    </location>
</feature>
<comment type="caution">
    <text evidence="9">The sequence shown here is derived from an EMBL/GenBank/DDBJ whole genome shotgun (WGS) entry which is preliminary data.</text>
</comment>
<feature type="compositionally biased region" description="Basic residues" evidence="7">
    <location>
        <begin position="1449"/>
        <end position="1459"/>
    </location>
</feature>
<feature type="compositionally biased region" description="Low complexity" evidence="7">
    <location>
        <begin position="489"/>
        <end position="501"/>
    </location>
</feature>
<dbReference type="GO" id="GO:0003712">
    <property type="term" value="F:transcription coregulator activity"/>
    <property type="evidence" value="ECO:0007669"/>
    <property type="project" value="InterPro"/>
</dbReference>
<dbReference type="InterPro" id="IPR056421">
    <property type="entry name" value="TPR_GEMI5"/>
</dbReference>
<feature type="compositionally biased region" description="Polar residues" evidence="7">
    <location>
        <begin position="829"/>
        <end position="846"/>
    </location>
</feature>
<feature type="compositionally biased region" description="Basic and acidic residues" evidence="7">
    <location>
        <begin position="1201"/>
        <end position="1212"/>
    </location>
</feature>
<feature type="compositionally biased region" description="Basic and acidic residues" evidence="7">
    <location>
        <begin position="1165"/>
        <end position="1175"/>
    </location>
</feature>
<reference evidence="9 10" key="1">
    <citation type="submission" date="2018-12" db="EMBL/GenBank/DDBJ databases">
        <title>Genome of Verticillium dahliae isolate Getta Getta.</title>
        <authorList>
            <person name="Gardiner D.M."/>
        </authorList>
    </citation>
    <scope>NUCLEOTIDE SEQUENCE [LARGE SCALE GENOMIC DNA]</scope>
    <source>
        <strain evidence="9 10">Getta Getta</strain>
    </source>
</reference>
<evidence type="ECO:0000256" key="6">
    <source>
        <dbReference type="ARBA" id="ARBA00023242"/>
    </source>
</evidence>
<organism evidence="9 10">
    <name type="scientific">Verticillium dahliae</name>
    <name type="common">Verticillium wilt</name>
    <dbReference type="NCBI Taxonomy" id="27337"/>
    <lineage>
        <taxon>Eukaryota</taxon>
        <taxon>Fungi</taxon>
        <taxon>Dikarya</taxon>
        <taxon>Ascomycota</taxon>
        <taxon>Pezizomycotina</taxon>
        <taxon>Sordariomycetes</taxon>
        <taxon>Hypocreomycetidae</taxon>
        <taxon>Glomerellales</taxon>
        <taxon>Plectosphaerellaceae</taxon>
        <taxon>Verticillium</taxon>
    </lineage>
</organism>
<feature type="compositionally biased region" description="Basic residues" evidence="7">
    <location>
        <begin position="1081"/>
        <end position="1091"/>
    </location>
</feature>
<feature type="compositionally biased region" description="Low complexity" evidence="7">
    <location>
        <begin position="999"/>
        <end position="1011"/>
    </location>
</feature>
<feature type="compositionally biased region" description="Basic residues" evidence="7">
    <location>
        <begin position="1125"/>
        <end position="1139"/>
    </location>
</feature>
<feature type="compositionally biased region" description="Basic and acidic residues" evidence="7">
    <location>
        <begin position="1597"/>
        <end position="1613"/>
    </location>
</feature>
<dbReference type="PANTHER" id="PTHR15528:SF11">
    <property type="entry name" value="FI18188P1"/>
    <property type="match status" value="1"/>
</dbReference>
<dbReference type="EMBL" id="RSDZ01000021">
    <property type="protein sequence ID" value="RXG48577.1"/>
    <property type="molecule type" value="Genomic_DNA"/>
</dbReference>
<proteinExistence type="predicted"/>
<comment type="subcellular location">
    <subcellularLocation>
        <location evidence="1">Nucleus</location>
    </subcellularLocation>
</comment>